<protein>
    <submittedName>
        <fullName evidence="1">Uncharacterized protein</fullName>
    </submittedName>
</protein>
<proteinExistence type="predicted"/>
<dbReference type="GeneID" id="80558177"/>
<dbReference type="Pfam" id="PF19062">
    <property type="entry name" value="DUF5758"/>
    <property type="match status" value="1"/>
</dbReference>
<dbReference type="InterPro" id="IPR043919">
    <property type="entry name" value="DUF5758"/>
</dbReference>
<evidence type="ECO:0000313" key="2">
    <source>
        <dbReference type="Proteomes" id="UP001321479"/>
    </source>
</evidence>
<dbReference type="Proteomes" id="UP001321479">
    <property type="component" value="Segment"/>
</dbReference>
<accession>A0ABM7NS36</accession>
<reference evidence="1 2" key="1">
    <citation type="submission" date="2021-02" db="EMBL/GenBank/DDBJ databases">
        <title>Cotonvirus japonicus, which uses Golgi apparatus of host cells for its virion factory, phylogenetically links tailed tupanvirus and icosahedral mimivirus.</title>
        <authorList>
            <person name="Takahashi H."/>
            <person name="Fukaya S."/>
            <person name="Song C."/>
            <person name="Murata K."/>
            <person name="Takemura M."/>
        </authorList>
    </citation>
    <scope>NUCLEOTIDE SEQUENCE [LARGE SCALE GENOMIC DNA]</scope>
</reference>
<dbReference type="RefSeq" id="YP_010841580.1">
    <property type="nucleotide sequence ID" value="NC_079139.1"/>
</dbReference>
<organism evidence="1 2">
    <name type="scientific">Cotonvirus japonicus</name>
    <dbReference type="NCBI Taxonomy" id="2811091"/>
    <lineage>
        <taxon>Viruses</taxon>
        <taxon>Varidnaviria</taxon>
        <taxon>Bamfordvirae</taxon>
        <taxon>Nucleocytoviricota</taxon>
        <taxon>Megaviricetes</taxon>
        <taxon>Imitervirales</taxon>
        <taxon>Mimiviridae</taxon>
        <taxon>Megamimivirinae</taxon>
        <taxon>Cotonvirus</taxon>
        <taxon>Cotonvirus japonicum</taxon>
    </lineage>
</organism>
<keyword evidence="2" id="KW-1185">Reference proteome</keyword>
<dbReference type="EMBL" id="AP024483">
    <property type="protein sequence ID" value="BCS82972.1"/>
    <property type="molecule type" value="Genomic_DNA"/>
</dbReference>
<evidence type="ECO:0000313" key="1">
    <source>
        <dbReference type="EMBL" id="BCS82972.1"/>
    </source>
</evidence>
<name>A0ABM7NS36_9VIRU</name>
<sequence>MSDKYIDDLLLNHCKVKYSGKSCGQTYGHYKVVKPIIAYKKVGCKYIGKHGIITNTLENMSNSDIKTAIHSREYTIVDDLIEYETLCEQTAIVKLIIPTYAQIIRPMTQEWHYQNSYKFRTDMAIVEDIYLTCSDEKFDDKKYWCYSMHDPSFFYKIGQLITPKCKFNDNIAITCASGIHIFLTEEEAIYYNY</sequence>